<evidence type="ECO:0000313" key="1">
    <source>
        <dbReference type="EMBL" id="ABD32983.1"/>
    </source>
</evidence>
<organism evidence="1">
    <name type="scientific">Medicago truncatula</name>
    <name type="common">Barrel medic</name>
    <name type="synonym">Medicago tribuloides</name>
    <dbReference type="NCBI Taxonomy" id="3880"/>
    <lineage>
        <taxon>Eukaryota</taxon>
        <taxon>Viridiplantae</taxon>
        <taxon>Streptophyta</taxon>
        <taxon>Embryophyta</taxon>
        <taxon>Tracheophyta</taxon>
        <taxon>Spermatophyta</taxon>
        <taxon>Magnoliopsida</taxon>
        <taxon>eudicotyledons</taxon>
        <taxon>Gunneridae</taxon>
        <taxon>Pentapetalae</taxon>
        <taxon>rosids</taxon>
        <taxon>fabids</taxon>
        <taxon>Fabales</taxon>
        <taxon>Fabaceae</taxon>
        <taxon>Papilionoideae</taxon>
        <taxon>50 kb inversion clade</taxon>
        <taxon>NPAAA clade</taxon>
        <taxon>Hologalegina</taxon>
        <taxon>IRL clade</taxon>
        <taxon>Trifolieae</taxon>
        <taxon>Medicago</taxon>
    </lineage>
</organism>
<dbReference type="EnsemblPlants" id="KEH27804">
    <property type="protein sequence ID" value="KEH27804"/>
    <property type="gene ID" value="MTR_5g038775"/>
</dbReference>
<reference evidence="3" key="5">
    <citation type="submission" date="2015-04" db="UniProtKB">
        <authorList>
            <consortium name="EnsemblPlants"/>
        </authorList>
    </citation>
    <scope>IDENTIFICATION</scope>
    <source>
        <strain evidence="3">cv. Jemalong A17</strain>
    </source>
</reference>
<reference evidence="2 4" key="3">
    <citation type="journal article" date="2011" name="Nature">
        <title>The Medicago genome provides insight into the evolution of rhizobial symbioses.</title>
        <authorList>
            <person name="Young N.D."/>
            <person name="Debelle F."/>
            <person name="Oldroyd G.E."/>
            <person name="Geurts R."/>
            <person name="Cannon S.B."/>
            <person name="Udvardi M.K."/>
            <person name="Benedito V.A."/>
            <person name="Mayer K.F."/>
            <person name="Gouzy J."/>
            <person name="Schoof H."/>
            <person name="Van de Peer Y."/>
            <person name="Proost S."/>
            <person name="Cook D.R."/>
            <person name="Meyers B.C."/>
            <person name="Spannagl M."/>
            <person name="Cheung F."/>
            <person name="De Mita S."/>
            <person name="Krishnakumar V."/>
            <person name="Gundlach H."/>
            <person name="Zhou S."/>
            <person name="Mudge J."/>
            <person name="Bharti A.K."/>
            <person name="Murray J.D."/>
            <person name="Naoumkina M.A."/>
            <person name="Rosen B."/>
            <person name="Silverstein K.A."/>
            <person name="Tang H."/>
            <person name="Rombauts S."/>
            <person name="Zhao P.X."/>
            <person name="Zhou P."/>
            <person name="Barbe V."/>
            <person name="Bardou P."/>
            <person name="Bechner M."/>
            <person name="Bellec A."/>
            <person name="Berger A."/>
            <person name="Berges H."/>
            <person name="Bidwell S."/>
            <person name="Bisseling T."/>
            <person name="Choisne N."/>
            <person name="Couloux A."/>
            <person name="Denny R."/>
            <person name="Deshpande S."/>
            <person name="Dai X."/>
            <person name="Doyle J.J."/>
            <person name="Dudez A.M."/>
            <person name="Farmer A.D."/>
            <person name="Fouteau S."/>
            <person name="Franken C."/>
            <person name="Gibelin C."/>
            <person name="Gish J."/>
            <person name="Goldstein S."/>
            <person name="Gonzalez A.J."/>
            <person name="Green P.J."/>
            <person name="Hallab A."/>
            <person name="Hartog M."/>
            <person name="Hua A."/>
            <person name="Humphray S.J."/>
            <person name="Jeong D.H."/>
            <person name="Jing Y."/>
            <person name="Jocker A."/>
            <person name="Kenton S.M."/>
            <person name="Kim D.J."/>
            <person name="Klee K."/>
            <person name="Lai H."/>
            <person name="Lang C."/>
            <person name="Lin S."/>
            <person name="Macmil S.L."/>
            <person name="Magdelenat G."/>
            <person name="Matthews L."/>
            <person name="McCorrison J."/>
            <person name="Monaghan E.L."/>
            <person name="Mun J.H."/>
            <person name="Najar F.Z."/>
            <person name="Nicholson C."/>
            <person name="Noirot C."/>
            <person name="O'Bleness M."/>
            <person name="Paule C.R."/>
            <person name="Poulain J."/>
            <person name="Prion F."/>
            <person name="Qin B."/>
            <person name="Qu C."/>
            <person name="Retzel E.F."/>
            <person name="Riddle C."/>
            <person name="Sallet E."/>
            <person name="Samain S."/>
            <person name="Samson N."/>
            <person name="Sanders I."/>
            <person name="Saurat O."/>
            <person name="Scarpelli C."/>
            <person name="Schiex T."/>
            <person name="Segurens B."/>
            <person name="Severin A.J."/>
            <person name="Sherrier D.J."/>
            <person name="Shi R."/>
            <person name="Sims S."/>
            <person name="Singer S.R."/>
            <person name="Sinharoy S."/>
            <person name="Sterck L."/>
            <person name="Viollet A."/>
            <person name="Wang B.B."/>
            <person name="Wang K."/>
            <person name="Wang M."/>
            <person name="Wang X."/>
            <person name="Warfsmann J."/>
            <person name="Weissenbach J."/>
            <person name="White D.D."/>
            <person name="White J.D."/>
            <person name="Wiley G.B."/>
            <person name="Wincker P."/>
            <person name="Xing Y."/>
            <person name="Yang L."/>
            <person name="Yao Z."/>
            <person name="Ying F."/>
            <person name="Zhai J."/>
            <person name="Zhou L."/>
            <person name="Zuber A."/>
            <person name="Denarie J."/>
            <person name="Dixon R.A."/>
            <person name="May G.D."/>
            <person name="Schwartz D.C."/>
            <person name="Rogers J."/>
            <person name="Quetier F."/>
            <person name="Town C.D."/>
            <person name="Roe B.A."/>
        </authorList>
    </citation>
    <scope>NUCLEOTIDE SEQUENCE [LARGE SCALE GENOMIC DNA]</scope>
    <source>
        <strain evidence="2">A17</strain>
        <strain evidence="3 4">cv. Jemalong A17</strain>
    </source>
</reference>
<dbReference type="EMBL" id="CM001221">
    <property type="protein sequence ID" value="KEH27804.1"/>
    <property type="molecule type" value="Genomic_DNA"/>
</dbReference>
<name>Q2HTX2_MEDTR</name>
<reference evidence="2 4" key="4">
    <citation type="journal article" date="2014" name="BMC Genomics">
        <title>An improved genome release (version Mt4.0) for the model legume Medicago truncatula.</title>
        <authorList>
            <person name="Tang H."/>
            <person name="Krishnakumar V."/>
            <person name="Bidwell S."/>
            <person name="Rosen B."/>
            <person name="Chan A."/>
            <person name="Zhou S."/>
            <person name="Gentzbittel L."/>
            <person name="Childs K.L."/>
            <person name="Yandell M."/>
            <person name="Gundlach H."/>
            <person name="Mayer K.F."/>
            <person name="Schwartz D.C."/>
            <person name="Town C.D."/>
        </authorList>
    </citation>
    <scope>GENOME REANNOTATION</scope>
    <source>
        <strain evidence="2">A17</strain>
        <strain evidence="3 4">cv. Jemalong A17</strain>
    </source>
</reference>
<dbReference type="EMBL" id="AC149601">
    <property type="protein sequence ID" value="ABD32983.1"/>
    <property type="molecule type" value="Genomic_DNA"/>
</dbReference>
<reference evidence="1" key="2">
    <citation type="submission" date="2007-03" db="EMBL/GenBank/DDBJ databases">
        <authorList>
            <consortium name="The International Medicago Genome Annotation Group"/>
        </authorList>
    </citation>
    <scope>NUCLEOTIDE SEQUENCE</scope>
</reference>
<dbReference type="Proteomes" id="UP000002051">
    <property type="component" value="Chromosome 5"/>
</dbReference>
<evidence type="ECO:0000313" key="3">
    <source>
        <dbReference type="EnsemblPlants" id="KEH27804"/>
    </source>
</evidence>
<dbReference type="AlphaFoldDB" id="Q2HTX2"/>
<protein>
    <submittedName>
        <fullName evidence="1 3">Uncharacterized protein</fullName>
    </submittedName>
</protein>
<sequence length="102" mass="11388">MSISTRYPLTQTSSFTLLRSSLPTHQTHVSQLPTLLPLQHTYFDTKASHPLKTSDPASLDVSLSANNIIENDGELKDDNLYGCKKYMRGRCAEVNKLGLSDY</sequence>
<dbReference type="HOGENOM" id="CLU_2281616_0_0_1"/>
<evidence type="ECO:0000313" key="4">
    <source>
        <dbReference type="Proteomes" id="UP000002051"/>
    </source>
</evidence>
<reference evidence="1" key="1">
    <citation type="submission" date="2005-03" db="EMBL/GenBank/DDBJ databases">
        <authorList>
            <person name="Town C.D."/>
        </authorList>
    </citation>
    <scope>NUCLEOTIDE SEQUENCE</scope>
</reference>
<keyword evidence="4" id="KW-1185">Reference proteome</keyword>
<proteinExistence type="predicted"/>
<accession>Q2HTX2</accession>
<gene>
    <name evidence="2" type="ordered locus">MTR_5g038775</name>
    <name evidence="1" type="ORF">MtrDRAFT_AC149601g5v2</name>
</gene>
<evidence type="ECO:0000313" key="2">
    <source>
        <dbReference type="EMBL" id="KEH27804.1"/>
    </source>
</evidence>